<gene>
    <name evidence="3" type="ORF">E4A49_06515</name>
</gene>
<feature type="domain" description="J" evidence="2">
    <location>
        <begin position="10"/>
        <end position="63"/>
    </location>
</feature>
<dbReference type="PRINTS" id="PR00625">
    <property type="entry name" value="JDOMAIN"/>
</dbReference>
<dbReference type="InterPro" id="IPR051938">
    <property type="entry name" value="Apopto_cytoskel_mod"/>
</dbReference>
<dbReference type="CDD" id="cd06257">
    <property type="entry name" value="DnaJ"/>
    <property type="match status" value="1"/>
</dbReference>
<dbReference type="PROSITE" id="PS50076">
    <property type="entry name" value="DNAJ_2"/>
    <property type="match status" value="1"/>
</dbReference>
<dbReference type="RefSeq" id="WP_167635505.1">
    <property type="nucleotide sequence ID" value="NZ_SPKT01000011.1"/>
</dbReference>
<dbReference type="Proteomes" id="UP000297477">
    <property type="component" value="Unassembled WGS sequence"/>
</dbReference>
<dbReference type="SUPFAM" id="SSF46565">
    <property type="entry name" value="Chaperone J-domain"/>
    <property type="match status" value="1"/>
</dbReference>
<dbReference type="PANTHER" id="PTHR44145">
    <property type="entry name" value="DNAJ HOMOLOG SUBFAMILY A MEMBER 3, MITOCHONDRIAL"/>
    <property type="match status" value="1"/>
</dbReference>
<dbReference type="PANTHER" id="PTHR44145:SF3">
    <property type="entry name" value="DNAJ HOMOLOG SUBFAMILY A MEMBER 3, MITOCHONDRIAL"/>
    <property type="match status" value="1"/>
</dbReference>
<evidence type="ECO:0000313" key="3">
    <source>
        <dbReference type="EMBL" id="TFH99063.1"/>
    </source>
</evidence>
<protein>
    <submittedName>
        <fullName evidence="3">J domain-containing protein</fullName>
    </submittedName>
</protein>
<keyword evidence="4" id="KW-1185">Reference proteome</keyword>
<dbReference type="EMBL" id="SPKT01000011">
    <property type="protein sequence ID" value="TFH99063.1"/>
    <property type="molecule type" value="Genomic_DNA"/>
</dbReference>
<accession>A0ABY2JZ40</accession>
<name>A0ABY2JZ40_9MICC</name>
<proteinExistence type="predicted"/>
<dbReference type="InterPro" id="IPR036869">
    <property type="entry name" value="J_dom_sf"/>
</dbReference>
<dbReference type="Pfam" id="PF00226">
    <property type="entry name" value="DnaJ"/>
    <property type="match status" value="1"/>
</dbReference>
<dbReference type="Gene3D" id="1.10.287.110">
    <property type="entry name" value="DnaJ domain"/>
    <property type="match status" value="1"/>
</dbReference>
<sequence>MASQDWIDKDFYAILGVSKDASESDIKKAYRKLARKHHPDQNPGDAEAERKFKEITEANTVLS</sequence>
<keyword evidence="1" id="KW-0143">Chaperone</keyword>
<dbReference type="SMART" id="SM00271">
    <property type="entry name" value="DnaJ"/>
    <property type="match status" value="1"/>
</dbReference>
<evidence type="ECO:0000256" key="1">
    <source>
        <dbReference type="ARBA" id="ARBA00023186"/>
    </source>
</evidence>
<feature type="non-terminal residue" evidence="3">
    <location>
        <position position="63"/>
    </location>
</feature>
<evidence type="ECO:0000259" key="2">
    <source>
        <dbReference type="PROSITE" id="PS50076"/>
    </source>
</evidence>
<reference evidence="3 4" key="1">
    <citation type="submission" date="2019-03" db="EMBL/GenBank/DDBJ databases">
        <title>Reclassification of Micrococcus aloeverae and Micrococcus yunnanensis as later heterotypic synonyms of Micrococcus luteus.</title>
        <authorList>
            <person name="Huang C.-H."/>
        </authorList>
    </citation>
    <scope>NUCLEOTIDE SEQUENCE [LARGE SCALE GENOMIC DNA]</scope>
    <source>
        <strain evidence="3 4">BCRC 12151</strain>
    </source>
</reference>
<dbReference type="InterPro" id="IPR001623">
    <property type="entry name" value="DnaJ_domain"/>
</dbReference>
<evidence type="ECO:0000313" key="4">
    <source>
        <dbReference type="Proteomes" id="UP000297477"/>
    </source>
</evidence>
<comment type="caution">
    <text evidence="3">The sequence shown here is derived from an EMBL/GenBank/DDBJ whole genome shotgun (WGS) entry which is preliminary data.</text>
</comment>
<organism evidence="3 4">
    <name type="scientific">Micrococcus lylae</name>
    <dbReference type="NCBI Taxonomy" id="1273"/>
    <lineage>
        <taxon>Bacteria</taxon>
        <taxon>Bacillati</taxon>
        <taxon>Actinomycetota</taxon>
        <taxon>Actinomycetes</taxon>
        <taxon>Micrococcales</taxon>
        <taxon>Micrococcaceae</taxon>
        <taxon>Micrococcus</taxon>
    </lineage>
</organism>